<dbReference type="AlphaFoldDB" id="A0A0M3UX55"/>
<feature type="transmembrane region" description="Helical" evidence="9">
    <location>
        <begin position="142"/>
        <end position="164"/>
    </location>
</feature>
<proteinExistence type="inferred from homology"/>
<dbReference type="InterPro" id="IPR052180">
    <property type="entry name" value="NhaC_Na-H+_Antiporter"/>
</dbReference>
<evidence type="ECO:0000256" key="9">
    <source>
        <dbReference type="SAM" id="Phobius"/>
    </source>
</evidence>
<organism evidence="11 12">
    <name type="scientific">Fusobacterium nucleatum subsp. nucleatum</name>
    <dbReference type="NCBI Taxonomy" id="76856"/>
    <lineage>
        <taxon>Bacteria</taxon>
        <taxon>Fusobacteriati</taxon>
        <taxon>Fusobacteriota</taxon>
        <taxon>Fusobacteriia</taxon>
        <taxon>Fusobacteriales</taxon>
        <taxon>Fusobacteriaceae</taxon>
        <taxon>Fusobacterium</taxon>
    </lineage>
</organism>
<evidence type="ECO:0000313" key="12">
    <source>
        <dbReference type="Proteomes" id="UP000054800"/>
    </source>
</evidence>
<dbReference type="PANTHER" id="PTHR33451:SF3">
    <property type="entry name" value="MALATE-2H(+)_NA(+)-LACTATE ANTIPORTER"/>
    <property type="match status" value="1"/>
</dbReference>
<keyword evidence="6 9" id="KW-1133">Transmembrane helix</keyword>
<dbReference type="InterPro" id="IPR018461">
    <property type="entry name" value="Na/H_Antiport_NhaC-like_C"/>
</dbReference>
<dbReference type="OrthoDB" id="9762978at2"/>
<feature type="transmembrane region" description="Helical" evidence="9">
    <location>
        <begin position="351"/>
        <end position="369"/>
    </location>
</feature>
<dbReference type="GO" id="GO:0005886">
    <property type="term" value="C:plasma membrane"/>
    <property type="evidence" value="ECO:0007669"/>
    <property type="project" value="UniProtKB-SubCell"/>
</dbReference>
<dbReference type="Proteomes" id="UP000054800">
    <property type="component" value="Unassembled WGS sequence"/>
</dbReference>
<keyword evidence="2" id="KW-0813">Transport</keyword>
<evidence type="ECO:0000256" key="2">
    <source>
        <dbReference type="ARBA" id="ARBA00022448"/>
    </source>
</evidence>
<dbReference type="PANTHER" id="PTHR33451">
    <property type="entry name" value="MALATE-2H(+)/NA(+)-LACTATE ANTIPORTER"/>
    <property type="match status" value="1"/>
</dbReference>
<evidence type="ECO:0000256" key="3">
    <source>
        <dbReference type="ARBA" id="ARBA00022449"/>
    </source>
</evidence>
<keyword evidence="3" id="KW-0050">Antiport</keyword>
<feature type="transmembrane region" description="Helical" evidence="9">
    <location>
        <begin position="232"/>
        <end position="255"/>
    </location>
</feature>
<comment type="subcellular location">
    <subcellularLocation>
        <location evidence="1">Cell membrane</location>
        <topology evidence="1">Multi-pass membrane protein</topology>
    </subcellularLocation>
</comment>
<evidence type="ECO:0000259" key="10">
    <source>
        <dbReference type="Pfam" id="PF03553"/>
    </source>
</evidence>
<feature type="transmembrane region" description="Helical" evidence="9">
    <location>
        <begin position="193"/>
        <end position="211"/>
    </location>
</feature>
<dbReference type="Pfam" id="PF03553">
    <property type="entry name" value="Na_H_antiporter"/>
    <property type="match status" value="1"/>
</dbReference>
<feature type="transmembrane region" description="Helical" evidence="9">
    <location>
        <begin position="38"/>
        <end position="56"/>
    </location>
</feature>
<comment type="caution">
    <text evidence="11">The sequence shown here is derived from an EMBL/GenBank/DDBJ whole genome shotgun (WGS) entry which is preliminary data.</text>
</comment>
<protein>
    <submittedName>
        <fullName evidence="11">Sodium:proton antiporter</fullName>
    </submittedName>
</protein>
<sequence>MLKKEKIKPSLFVAVLPFVFLIVVMLIGNIVYGAPAQLPLILGIAFTCILGHFLGYSYQEIEDSMIETNKMGLQANFIMLIVGCLIGSWIIGGVVPGMIYYGLKLFTPRIFLIILPIMCAIISVSTGSAWTTAGTMGTAAMGIGVGMGIPAPLVAGAVVTGASFGDKLSPLSDSTNLAAATAEAGLFDHVRHMLKTTVPSFLIALLIYAFLGRNFGSANINSEAIESITSTLASNFKITPLIFIPPIIIIVIIFLKVPPVPGMLIGTLAGVGMCFYQGVDLQTILVALYEGPSIETGNAVVDKLLNRGGMLFMMETISLVICALAFGGAIKSIGCIDKIIETVLKHLRRRGSIITSNVLMCILCNFAAADQYMSIVIPGQMYKKVYKKLNLAPENLSRTLEDAGTLTSGLVPWSTCGAVYLATLGVSAFQYGRFHILGLVNPIVAIIYAYLLIFLNPLDKSKPIKDRLTDEDLKEL</sequence>
<dbReference type="RefSeq" id="WP_059223147.1">
    <property type="nucleotide sequence ID" value="NZ_LMVH01000003.1"/>
</dbReference>
<comment type="similarity">
    <text evidence="8">Belongs to the NhaC Na(+)/H(+) (TC 2.A.35) antiporter family.</text>
</comment>
<dbReference type="EMBL" id="LMVH01000003">
    <property type="protein sequence ID" value="KUL97569.1"/>
    <property type="molecule type" value="Genomic_DNA"/>
</dbReference>
<accession>A0A0M3UX55</accession>
<keyword evidence="5 9" id="KW-0812">Transmembrane</keyword>
<evidence type="ECO:0000256" key="1">
    <source>
        <dbReference type="ARBA" id="ARBA00004651"/>
    </source>
</evidence>
<feature type="transmembrane region" description="Helical" evidence="9">
    <location>
        <begin position="436"/>
        <end position="455"/>
    </location>
</feature>
<reference evidence="11 12" key="1">
    <citation type="submission" date="2015-10" db="EMBL/GenBank/DDBJ databases">
        <authorList>
            <person name="Gilbert D.G."/>
        </authorList>
    </citation>
    <scope>NUCLEOTIDE SEQUENCE [LARGE SCALE GENOMIC DNA]</scope>
    <source>
        <strain evidence="11 12">ChDC F311</strain>
    </source>
</reference>
<feature type="transmembrane region" description="Helical" evidence="9">
    <location>
        <begin position="310"/>
        <end position="330"/>
    </location>
</feature>
<feature type="transmembrane region" description="Helical" evidence="9">
    <location>
        <begin position="410"/>
        <end position="429"/>
    </location>
</feature>
<dbReference type="GO" id="GO:0015297">
    <property type="term" value="F:antiporter activity"/>
    <property type="evidence" value="ECO:0007669"/>
    <property type="project" value="UniProtKB-KW"/>
</dbReference>
<evidence type="ECO:0000256" key="8">
    <source>
        <dbReference type="ARBA" id="ARBA00038435"/>
    </source>
</evidence>
<evidence type="ECO:0000256" key="7">
    <source>
        <dbReference type="ARBA" id="ARBA00023136"/>
    </source>
</evidence>
<evidence type="ECO:0000256" key="4">
    <source>
        <dbReference type="ARBA" id="ARBA00022475"/>
    </source>
</evidence>
<feature type="domain" description="Na+/H+ antiporter NhaC-like C-terminal" evidence="10">
    <location>
        <begin position="161"/>
        <end position="450"/>
    </location>
</feature>
<evidence type="ECO:0000256" key="6">
    <source>
        <dbReference type="ARBA" id="ARBA00022989"/>
    </source>
</evidence>
<keyword evidence="4" id="KW-1003">Cell membrane</keyword>
<feature type="transmembrane region" description="Helical" evidence="9">
    <location>
        <begin position="77"/>
        <end position="103"/>
    </location>
</feature>
<feature type="transmembrane region" description="Helical" evidence="9">
    <location>
        <begin position="12"/>
        <end position="32"/>
    </location>
</feature>
<feature type="transmembrane region" description="Helical" evidence="9">
    <location>
        <begin position="109"/>
        <end position="130"/>
    </location>
</feature>
<evidence type="ECO:0000256" key="5">
    <source>
        <dbReference type="ARBA" id="ARBA00022692"/>
    </source>
</evidence>
<dbReference type="NCBIfam" id="TIGR00931">
    <property type="entry name" value="antiport_nhaC"/>
    <property type="match status" value="1"/>
</dbReference>
<name>A0A0M3UX55_FUSNC</name>
<evidence type="ECO:0000313" key="11">
    <source>
        <dbReference type="EMBL" id="KUL97569.1"/>
    </source>
</evidence>
<gene>
    <name evidence="11" type="ORF">RO03_11255</name>
</gene>
<keyword evidence="7 9" id="KW-0472">Membrane</keyword>
<dbReference type="PATRIC" id="fig|76856.3.peg.1473"/>
<dbReference type="InterPro" id="IPR004770">
    <property type="entry name" value="Na/H_antiport_NhaC"/>
</dbReference>